<evidence type="ECO:0000313" key="4">
    <source>
        <dbReference type="EMBL" id="KAH8086652.1"/>
    </source>
</evidence>
<comment type="caution">
    <text evidence="4">The sequence shown here is derived from an EMBL/GenBank/DDBJ whole genome shotgun (WGS) entry which is preliminary data.</text>
</comment>
<reference evidence="4" key="1">
    <citation type="journal article" date="2021" name="New Phytol.">
        <title>Evolutionary innovations through gain and loss of genes in the ectomycorrhizal Boletales.</title>
        <authorList>
            <person name="Wu G."/>
            <person name="Miyauchi S."/>
            <person name="Morin E."/>
            <person name="Kuo A."/>
            <person name="Drula E."/>
            <person name="Varga T."/>
            <person name="Kohler A."/>
            <person name="Feng B."/>
            <person name="Cao Y."/>
            <person name="Lipzen A."/>
            <person name="Daum C."/>
            <person name="Hundley H."/>
            <person name="Pangilinan J."/>
            <person name="Johnson J."/>
            <person name="Barry K."/>
            <person name="LaButti K."/>
            <person name="Ng V."/>
            <person name="Ahrendt S."/>
            <person name="Min B."/>
            <person name="Choi I.G."/>
            <person name="Park H."/>
            <person name="Plett J.M."/>
            <person name="Magnuson J."/>
            <person name="Spatafora J.W."/>
            <person name="Nagy L.G."/>
            <person name="Henrissat B."/>
            <person name="Grigoriev I.V."/>
            <person name="Yang Z.L."/>
            <person name="Xu J."/>
            <person name="Martin F.M."/>
        </authorList>
    </citation>
    <scope>NUCLEOTIDE SEQUENCE</scope>
    <source>
        <strain evidence="4">KKN 215</strain>
    </source>
</reference>
<evidence type="ECO:0000256" key="2">
    <source>
        <dbReference type="SAM" id="Phobius"/>
    </source>
</evidence>
<feature type="transmembrane region" description="Helical" evidence="2">
    <location>
        <begin position="12"/>
        <end position="30"/>
    </location>
</feature>
<dbReference type="EMBL" id="JAEVFJ010000042">
    <property type="protein sequence ID" value="KAH8086652.1"/>
    <property type="molecule type" value="Genomic_DNA"/>
</dbReference>
<proteinExistence type="predicted"/>
<protein>
    <recommendedName>
        <fullName evidence="3">DUF7702 domain-containing protein</fullName>
    </recommendedName>
</protein>
<dbReference type="OrthoDB" id="2560628at2759"/>
<feature type="transmembrane region" description="Helical" evidence="2">
    <location>
        <begin position="231"/>
        <end position="252"/>
    </location>
</feature>
<accession>A0A8K0XL56</accession>
<dbReference type="InterPro" id="IPR056119">
    <property type="entry name" value="DUF7702"/>
</dbReference>
<name>A0A8K0XL56_9AGAR</name>
<dbReference type="Proteomes" id="UP000813824">
    <property type="component" value="Unassembled WGS sequence"/>
</dbReference>
<feature type="transmembrane region" description="Helical" evidence="2">
    <location>
        <begin position="70"/>
        <end position="92"/>
    </location>
</feature>
<feature type="transmembrane region" description="Helical" evidence="2">
    <location>
        <begin position="37"/>
        <end position="58"/>
    </location>
</feature>
<feature type="transmembrane region" description="Helical" evidence="2">
    <location>
        <begin position="182"/>
        <end position="206"/>
    </location>
</feature>
<feature type="transmembrane region" description="Helical" evidence="2">
    <location>
        <begin position="151"/>
        <end position="170"/>
    </location>
</feature>
<keyword evidence="2" id="KW-0812">Transmembrane</keyword>
<evidence type="ECO:0000313" key="5">
    <source>
        <dbReference type="Proteomes" id="UP000813824"/>
    </source>
</evidence>
<evidence type="ECO:0000256" key="1">
    <source>
        <dbReference type="SAM" id="MobiDB-lite"/>
    </source>
</evidence>
<evidence type="ECO:0000259" key="3">
    <source>
        <dbReference type="Pfam" id="PF24800"/>
    </source>
</evidence>
<dbReference type="AlphaFoldDB" id="A0A8K0XL56"/>
<keyword evidence="2" id="KW-1133">Transmembrane helix</keyword>
<feature type="compositionally biased region" description="Polar residues" evidence="1">
    <location>
        <begin position="270"/>
        <end position="280"/>
    </location>
</feature>
<organism evidence="4 5">
    <name type="scientific">Cristinia sonorae</name>
    <dbReference type="NCBI Taxonomy" id="1940300"/>
    <lineage>
        <taxon>Eukaryota</taxon>
        <taxon>Fungi</taxon>
        <taxon>Dikarya</taxon>
        <taxon>Basidiomycota</taxon>
        <taxon>Agaricomycotina</taxon>
        <taxon>Agaricomycetes</taxon>
        <taxon>Agaricomycetidae</taxon>
        <taxon>Agaricales</taxon>
        <taxon>Pleurotineae</taxon>
        <taxon>Stephanosporaceae</taxon>
        <taxon>Cristinia</taxon>
    </lineage>
</organism>
<dbReference type="PANTHER" id="PTHR42109:SF2">
    <property type="entry name" value="INTEGRAL MEMBRANE PROTEIN"/>
    <property type="match status" value="1"/>
</dbReference>
<keyword evidence="5" id="KW-1185">Reference proteome</keyword>
<dbReference type="Pfam" id="PF24800">
    <property type="entry name" value="DUF7702"/>
    <property type="match status" value="1"/>
</dbReference>
<gene>
    <name evidence="4" type="ORF">BXZ70DRAFT_550816</name>
</gene>
<feature type="domain" description="DUF7702" evidence="3">
    <location>
        <begin position="3"/>
        <end position="257"/>
    </location>
</feature>
<keyword evidence="2" id="KW-0472">Membrane</keyword>
<sequence length="288" mass="31023">MGLDARGDIAVVQLVIFIPFLAISTILVLRHGFNRRAGWLLLLIFSIIRIIGSAIHIASEQKSTPDVGLIATYITLEGAGLSPLLVATLGFLSTVAQQAFDSDTRFLQARRLLGLVGTVALALAIAGGSILGSADSQSSVNTGTTLRHVGVILFVVLFVGLVLMHGYLYLSFSRILTHRRKLLVGISMALPFLLIRVIYAVLAGFAPSGIPNGSQTDHNDLSKFSSQTGSWQIYLVMSVLMEIIVMVIYTTVGLSIRLQDDGVAGKPDYSNVNRSGSSDVELNRRERV</sequence>
<feature type="transmembrane region" description="Helical" evidence="2">
    <location>
        <begin position="112"/>
        <end position="131"/>
    </location>
</feature>
<feature type="region of interest" description="Disordered" evidence="1">
    <location>
        <begin position="269"/>
        <end position="288"/>
    </location>
</feature>
<dbReference type="PANTHER" id="PTHR42109">
    <property type="entry name" value="UNPLACED GENOMIC SCAFFOLD UM_SCAF_CONTIG_1.265, WHOLE GENOME SHOTGUN SEQUENCE"/>
    <property type="match status" value="1"/>
</dbReference>